<evidence type="ECO:0000256" key="1">
    <source>
        <dbReference type="ARBA" id="ARBA00004651"/>
    </source>
</evidence>
<evidence type="ECO:0000256" key="7">
    <source>
        <dbReference type="ARBA" id="ARBA00023136"/>
    </source>
</evidence>
<dbReference type="PANTHER" id="PTHR48023">
    <property type="entry name" value="D-XYLOSE-PROTON SYMPORTER-LIKE 2"/>
    <property type="match status" value="1"/>
</dbReference>
<evidence type="ECO:0000313" key="12">
    <source>
        <dbReference type="Proteomes" id="UP001321580"/>
    </source>
</evidence>
<dbReference type="CDD" id="cd17359">
    <property type="entry name" value="MFS_XylE_like"/>
    <property type="match status" value="1"/>
</dbReference>
<dbReference type="InterPro" id="IPR003663">
    <property type="entry name" value="Sugar/inositol_transpt"/>
</dbReference>
<feature type="transmembrane region" description="Helical" evidence="9">
    <location>
        <begin position="68"/>
        <end position="89"/>
    </location>
</feature>
<feature type="transmembrane region" description="Helical" evidence="9">
    <location>
        <begin position="349"/>
        <end position="370"/>
    </location>
</feature>
<gene>
    <name evidence="11" type="ORF">QLQ15_05835</name>
</gene>
<protein>
    <submittedName>
        <fullName evidence="11">Sugar porter family MFS transporter</fullName>
    </submittedName>
</protein>
<keyword evidence="3 8" id="KW-0813">Transport</keyword>
<feature type="transmembrane region" description="Helical" evidence="9">
    <location>
        <begin position="320"/>
        <end position="342"/>
    </location>
</feature>
<evidence type="ECO:0000256" key="9">
    <source>
        <dbReference type="SAM" id="Phobius"/>
    </source>
</evidence>
<feature type="transmembrane region" description="Helical" evidence="9">
    <location>
        <begin position="101"/>
        <end position="120"/>
    </location>
</feature>
<sequence>MEGSGHHNEYKRMNSATLESATSANAENTRFIILVSCVATIGGFLFGFDSGVINGTVDGLQQAFHSTKAGLGFEVASMLLGCAIGAFFAGRLADRWGRRSVLIISAVLFLISALGAGAAATSTMFVIARVIGGFAVGAASVMSPAYIAEVASARYRGRLATVQQIAIIGGLFSAFLSNYLLAKTAGASTQPLWMGHEAWRWMFWMMALPSALFLALLLIIPESPRYLVVKKRKDDALAVLTKLYGASEAKNKLTEIDASLSADHHRPQLSDLINKTTGKIRPIVWIGIGLATFQQLVGINVVFYYGAVLWQAVGFSESDALLINVLSGALSIGACLVTVLLIDRIGRKPLLWIGSVGMAVSLALMTFAFATASLDAGGKLVLSDSMGTLALIAANVYVIFFNASWGPVMWVMLGEMFPNQIRGSGLAVAGAAQWTSNFAITVTFPILLAGIGLAGAYGIYTVAAIVSVFFVLKYVYETKGKELEQMEG</sequence>
<dbReference type="InterPro" id="IPR050820">
    <property type="entry name" value="MFS_Sugar_Transporter"/>
</dbReference>
<evidence type="ECO:0000256" key="8">
    <source>
        <dbReference type="RuleBase" id="RU003346"/>
    </source>
</evidence>
<name>A0ABT6XE73_9GAMM</name>
<comment type="similarity">
    <text evidence="2 8">Belongs to the major facilitator superfamily. Sugar transporter (TC 2.A.1.1) family.</text>
</comment>
<dbReference type="InterPro" id="IPR047984">
    <property type="entry name" value="XylE-like"/>
</dbReference>
<dbReference type="PROSITE" id="PS00217">
    <property type="entry name" value="SUGAR_TRANSPORT_2"/>
    <property type="match status" value="1"/>
</dbReference>
<keyword evidence="7 9" id="KW-0472">Membrane</keyword>
<dbReference type="Pfam" id="PF00083">
    <property type="entry name" value="Sugar_tr"/>
    <property type="match status" value="1"/>
</dbReference>
<dbReference type="Proteomes" id="UP001321580">
    <property type="component" value="Unassembled WGS sequence"/>
</dbReference>
<feature type="domain" description="Major facilitator superfamily (MFS) profile" evidence="10">
    <location>
        <begin position="35"/>
        <end position="479"/>
    </location>
</feature>
<feature type="transmembrane region" description="Helical" evidence="9">
    <location>
        <begin position="425"/>
        <end position="451"/>
    </location>
</feature>
<evidence type="ECO:0000256" key="3">
    <source>
        <dbReference type="ARBA" id="ARBA00022448"/>
    </source>
</evidence>
<dbReference type="SUPFAM" id="SSF103473">
    <property type="entry name" value="MFS general substrate transporter"/>
    <property type="match status" value="1"/>
</dbReference>
<feature type="transmembrane region" description="Helical" evidence="9">
    <location>
        <begin position="126"/>
        <end position="147"/>
    </location>
</feature>
<organism evidence="11 12">
    <name type="scientific">Lysobacter stagni</name>
    <dbReference type="NCBI Taxonomy" id="3045172"/>
    <lineage>
        <taxon>Bacteria</taxon>
        <taxon>Pseudomonadati</taxon>
        <taxon>Pseudomonadota</taxon>
        <taxon>Gammaproteobacteria</taxon>
        <taxon>Lysobacterales</taxon>
        <taxon>Lysobacteraceae</taxon>
        <taxon>Lysobacter</taxon>
    </lineage>
</organism>
<evidence type="ECO:0000259" key="10">
    <source>
        <dbReference type="PROSITE" id="PS50850"/>
    </source>
</evidence>
<proteinExistence type="inferred from homology"/>
<feature type="transmembrane region" description="Helical" evidence="9">
    <location>
        <begin position="201"/>
        <end position="220"/>
    </location>
</feature>
<keyword evidence="12" id="KW-1185">Reference proteome</keyword>
<reference evidence="11 12" key="1">
    <citation type="submission" date="2023-05" db="EMBL/GenBank/DDBJ databases">
        <title>Lysobacter sp. strain LF1 Genome sequencing and assembly.</title>
        <authorList>
            <person name="Jung Y."/>
        </authorList>
    </citation>
    <scope>NUCLEOTIDE SEQUENCE [LARGE SCALE GENOMIC DNA]</scope>
    <source>
        <strain evidence="11 12">LF1</strain>
    </source>
</reference>
<evidence type="ECO:0000313" key="11">
    <source>
        <dbReference type="EMBL" id="MDI9238432.1"/>
    </source>
</evidence>
<feature type="transmembrane region" description="Helical" evidence="9">
    <location>
        <begin position="283"/>
        <end position="308"/>
    </location>
</feature>
<keyword evidence="6 9" id="KW-1133">Transmembrane helix</keyword>
<dbReference type="NCBIfam" id="TIGR00879">
    <property type="entry name" value="SP"/>
    <property type="match status" value="1"/>
</dbReference>
<dbReference type="InterPro" id="IPR020846">
    <property type="entry name" value="MFS_dom"/>
</dbReference>
<dbReference type="PRINTS" id="PR00171">
    <property type="entry name" value="SUGRTRNSPORT"/>
</dbReference>
<dbReference type="EMBL" id="JASGBI010000001">
    <property type="protein sequence ID" value="MDI9238432.1"/>
    <property type="molecule type" value="Genomic_DNA"/>
</dbReference>
<feature type="transmembrane region" description="Helical" evidence="9">
    <location>
        <begin position="457"/>
        <end position="476"/>
    </location>
</feature>
<evidence type="ECO:0000256" key="5">
    <source>
        <dbReference type="ARBA" id="ARBA00022692"/>
    </source>
</evidence>
<dbReference type="InterPro" id="IPR005829">
    <property type="entry name" value="Sugar_transporter_CS"/>
</dbReference>
<feature type="transmembrane region" description="Helical" evidence="9">
    <location>
        <begin position="31"/>
        <end position="48"/>
    </location>
</feature>
<accession>A0ABT6XE73</accession>
<evidence type="ECO:0000256" key="6">
    <source>
        <dbReference type="ARBA" id="ARBA00022989"/>
    </source>
</evidence>
<comment type="caution">
    <text evidence="11">The sequence shown here is derived from an EMBL/GenBank/DDBJ whole genome shotgun (WGS) entry which is preliminary data.</text>
</comment>
<dbReference type="PROSITE" id="PS00216">
    <property type="entry name" value="SUGAR_TRANSPORT_1"/>
    <property type="match status" value="2"/>
</dbReference>
<dbReference type="PROSITE" id="PS50850">
    <property type="entry name" value="MFS"/>
    <property type="match status" value="1"/>
</dbReference>
<dbReference type="PANTHER" id="PTHR48023:SF4">
    <property type="entry name" value="D-XYLOSE-PROTON SYMPORTER-LIKE 2"/>
    <property type="match status" value="1"/>
</dbReference>
<feature type="transmembrane region" description="Helical" evidence="9">
    <location>
        <begin position="390"/>
        <end position="413"/>
    </location>
</feature>
<evidence type="ECO:0000256" key="4">
    <source>
        <dbReference type="ARBA" id="ARBA00022475"/>
    </source>
</evidence>
<dbReference type="InterPro" id="IPR036259">
    <property type="entry name" value="MFS_trans_sf"/>
</dbReference>
<feature type="transmembrane region" description="Helical" evidence="9">
    <location>
        <begin position="159"/>
        <end position="181"/>
    </location>
</feature>
<keyword evidence="5 9" id="KW-0812">Transmembrane</keyword>
<dbReference type="InterPro" id="IPR005828">
    <property type="entry name" value="MFS_sugar_transport-like"/>
</dbReference>
<evidence type="ECO:0000256" key="2">
    <source>
        <dbReference type="ARBA" id="ARBA00010992"/>
    </source>
</evidence>
<dbReference type="Gene3D" id="1.20.1250.20">
    <property type="entry name" value="MFS general substrate transporter like domains"/>
    <property type="match status" value="2"/>
</dbReference>
<dbReference type="RefSeq" id="WP_283211892.1">
    <property type="nucleotide sequence ID" value="NZ_JASGBI010000001.1"/>
</dbReference>
<comment type="subcellular location">
    <subcellularLocation>
        <location evidence="1">Cell membrane</location>
        <topology evidence="1">Multi-pass membrane protein</topology>
    </subcellularLocation>
</comment>
<keyword evidence="4" id="KW-1003">Cell membrane</keyword>